<dbReference type="KEGG" id="hdh:G5B40_08245"/>
<proteinExistence type="predicted"/>
<reference evidence="2 3" key="1">
    <citation type="submission" date="2020-02" db="EMBL/GenBank/DDBJ databases">
        <title>complete genome sequence of Rhodobacteraceae bacterium.</title>
        <authorList>
            <person name="Park J."/>
            <person name="Kim Y.-S."/>
            <person name="Kim K.-H."/>
        </authorList>
    </citation>
    <scope>NUCLEOTIDE SEQUENCE [LARGE SCALE GENOMIC DNA]</scope>
    <source>
        <strain evidence="2 3">RR4-56</strain>
    </source>
</reference>
<keyword evidence="3" id="KW-1185">Reference proteome</keyword>
<name>A0A7L5BY52_9RHOB</name>
<dbReference type="RefSeq" id="WP_165097370.1">
    <property type="nucleotide sequence ID" value="NZ_CP049056.1"/>
</dbReference>
<dbReference type="AlphaFoldDB" id="A0A7L5BY52"/>
<evidence type="ECO:0000313" key="2">
    <source>
        <dbReference type="EMBL" id="QIE55447.1"/>
    </source>
</evidence>
<accession>A0A7L5BY52</accession>
<dbReference type="Proteomes" id="UP000503336">
    <property type="component" value="Chromosome"/>
</dbReference>
<keyword evidence="1" id="KW-0732">Signal</keyword>
<dbReference type="EMBL" id="CP049056">
    <property type="protein sequence ID" value="QIE55447.1"/>
    <property type="molecule type" value="Genomic_DNA"/>
</dbReference>
<protein>
    <recommendedName>
        <fullName evidence="4">VPLPA-CTERM sorting domain-containing protein</fullName>
    </recommendedName>
</protein>
<feature type="signal peptide" evidence="1">
    <location>
        <begin position="1"/>
        <end position="24"/>
    </location>
</feature>
<gene>
    <name evidence="2" type="ORF">G5B40_08245</name>
</gene>
<evidence type="ECO:0008006" key="4">
    <source>
        <dbReference type="Google" id="ProtNLM"/>
    </source>
</evidence>
<feature type="chain" id="PRO_5029550827" description="VPLPA-CTERM sorting domain-containing protein" evidence="1">
    <location>
        <begin position="25"/>
        <end position="288"/>
    </location>
</feature>
<evidence type="ECO:0000313" key="3">
    <source>
        <dbReference type="Proteomes" id="UP000503336"/>
    </source>
</evidence>
<organism evidence="2 3">
    <name type="scientific">Pikeienuella piscinae</name>
    <dbReference type="NCBI Taxonomy" id="2748098"/>
    <lineage>
        <taxon>Bacteria</taxon>
        <taxon>Pseudomonadati</taxon>
        <taxon>Pseudomonadota</taxon>
        <taxon>Alphaproteobacteria</taxon>
        <taxon>Rhodobacterales</taxon>
        <taxon>Paracoccaceae</taxon>
        <taxon>Pikeienuella</taxon>
    </lineage>
</organism>
<evidence type="ECO:0000256" key="1">
    <source>
        <dbReference type="SAM" id="SignalP"/>
    </source>
</evidence>
<sequence>MAMSDTWLAVAAIAALGFGAPANAASYFVQHSINANGPVSIGTEIDGATRQSMSHTDARGAITTNANLANGTLAGTLSSSGEDAIRGVSSRFGDRVTITGGAGTNVDFNFDFDGGIDMSADSLGNIPILLSGSFRYAIFDPSAGANAGNWTSMSFPIFSGTDRSLGKDIVSFSYRTDALPVSDLFDELLSVTLPVVSDEQSFDIFASLTATLLSGDNAIDLALNLSSVASLGLASGVTIDSASGVFLTEGPNAAPQTVAAVPLPASAPLLLGALGLLAWRRVVSARAA</sequence>